<dbReference type="AlphaFoldDB" id="A0A2R6C2U7"/>
<sequence length="329" mass="38346">MKTQLEVACKLYNTLLHAEQEEYEENKHTMNKTELRQLALDLRKKNPEFQVLHSQVTQQVAERFYQARERFLGGLANKPKKKKPHKFLSLVYPQSGWRLSNTRDVGQGKNKKKKARLKQNWVFHFDSTQGVPRKPSVSSVRQTLPFRQNPRFLVKEPESQERHSSEEGEPVKAVGVDLGITRLATLSDGRFLENPKPLERSLDRVRLLQRALSRKRFLSKNWLKTKTRLAKEHEHIKDFRRDLFFKLSALLAKEYDLLVLEDLNIKGLIQSGTRKRRLRLYDSSFSELRAVLEWQFAKLGKTVLAVSSYNTSRECFLCGGINKGLTLED</sequence>
<organism evidence="6 7">
    <name type="scientific">Candidatus Marsarchaeota G2 archaeon ECH_B_SAG-G16</name>
    <dbReference type="NCBI Taxonomy" id="1978167"/>
    <lineage>
        <taxon>Archaea</taxon>
        <taxon>Candidatus Marsarchaeota</taxon>
        <taxon>Candidatus Marsarchaeota group 2</taxon>
    </lineage>
</organism>
<name>A0A2R6C2U7_9ARCH</name>
<evidence type="ECO:0000256" key="2">
    <source>
        <dbReference type="ARBA" id="ARBA00022578"/>
    </source>
</evidence>
<dbReference type="GO" id="GO:0032196">
    <property type="term" value="P:transposition"/>
    <property type="evidence" value="ECO:0007669"/>
    <property type="project" value="UniProtKB-KW"/>
</dbReference>
<dbReference type="GO" id="GO:0003677">
    <property type="term" value="F:DNA binding"/>
    <property type="evidence" value="ECO:0007669"/>
    <property type="project" value="UniProtKB-KW"/>
</dbReference>
<evidence type="ECO:0000256" key="3">
    <source>
        <dbReference type="ARBA" id="ARBA00023125"/>
    </source>
</evidence>
<dbReference type="Pfam" id="PF01385">
    <property type="entry name" value="OrfB_IS605"/>
    <property type="match status" value="1"/>
</dbReference>
<reference evidence="6 7" key="1">
    <citation type="submission" date="2017-04" db="EMBL/GenBank/DDBJ databases">
        <title>Novel microbial lineages endemic to geothermal iron-oxide mats fill important gaps in the evolutionary history of Archaea.</title>
        <authorList>
            <person name="Jay Z.J."/>
            <person name="Beam J.P."/>
            <person name="Dlakic M."/>
            <person name="Rusch D.B."/>
            <person name="Kozubal M.A."/>
            <person name="Inskeep W.P."/>
        </authorList>
    </citation>
    <scope>NUCLEOTIDE SEQUENCE [LARGE SCALE GENOMIC DNA]</scope>
    <source>
        <strain evidence="6">ECH_B_SAG-G16</strain>
    </source>
</reference>
<dbReference type="InterPro" id="IPR001959">
    <property type="entry name" value="Transposase"/>
</dbReference>
<gene>
    <name evidence="6" type="ORF">B9Q13_02805</name>
</gene>
<comment type="caution">
    <text evidence="6">The sequence shown here is derived from an EMBL/GenBank/DDBJ whole genome shotgun (WGS) entry which is preliminary data.</text>
</comment>
<proteinExistence type="inferred from homology"/>
<evidence type="ECO:0000313" key="7">
    <source>
        <dbReference type="Proteomes" id="UP000241886"/>
    </source>
</evidence>
<accession>A0A2R6C2U7</accession>
<evidence type="ECO:0000256" key="1">
    <source>
        <dbReference type="ARBA" id="ARBA00008761"/>
    </source>
</evidence>
<keyword evidence="4" id="KW-0233">DNA recombination</keyword>
<dbReference type="Proteomes" id="UP000241886">
    <property type="component" value="Unassembled WGS sequence"/>
</dbReference>
<evidence type="ECO:0000256" key="4">
    <source>
        <dbReference type="ARBA" id="ARBA00023172"/>
    </source>
</evidence>
<comment type="similarity">
    <text evidence="1">In the C-terminal section; belongs to the transposase 35 family.</text>
</comment>
<evidence type="ECO:0000313" key="6">
    <source>
        <dbReference type="EMBL" id="PSO05096.1"/>
    </source>
</evidence>
<keyword evidence="2" id="KW-0815">Transposition</keyword>
<evidence type="ECO:0000259" key="5">
    <source>
        <dbReference type="Pfam" id="PF01385"/>
    </source>
</evidence>
<dbReference type="NCBIfam" id="TIGR01766">
    <property type="entry name" value="IS200/IS605 family accessory protein TnpB-like domain"/>
    <property type="match status" value="1"/>
</dbReference>
<dbReference type="EMBL" id="NEXO01000040">
    <property type="protein sequence ID" value="PSO05096.1"/>
    <property type="molecule type" value="Genomic_DNA"/>
</dbReference>
<feature type="domain" description="Probable transposase IS891/IS1136/IS1341" evidence="5">
    <location>
        <begin position="163"/>
        <end position="270"/>
    </location>
</feature>
<keyword evidence="3" id="KW-0238">DNA-binding</keyword>
<dbReference type="InterPro" id="IPR010095">
    <property type="entry name" value="Cas12f1-like_TNB"/>
</dbReference>
<protein>
    <recommendedName>
        <fullName evidence="5">Probable transposase IS891/IS1136/IS1341 domain-containing protein</fullName>
    </recommendedName>
</protein>
<dbReference type="GO" id="GO:0006310">
    <property type="term" value="P:DNA recombination"/>
    <property type="evidence" value="ECO:0007669"/>
    <property type="project" value="UniProtKB-KW"/>
</dbReference>
<dbReference type="NCBIfam" id="NF040570">
    <property type="entry name" value="guided_TnpB"/>
    <property type="match status" value="1"/>
</dbReference>